<feature type="transmembrane region" description="Helical" evidence="1">
    <location>
        <begin position="38"/>
        <end position="56"/>
    </location>
</feature>
<reference evidence="3 4" key="3">
    <citation type="submission" date="2019-11" db="EMBL/GenBank/DDBJ databases">
        <title>Type strains purchased from KCTC, JCM and DSMZ.</title>
        <authorList>
            <person name="Lu H."/>
        </authorList>
    </citation>
    <scope>NUCLEOTIDE SEQUENCE [LARGE SCALE GENOMIC DNA]</scope>
    <source>
        <strain evidence="3 4">KCTC 52429</strain>
    </source>
</reference>
<dbReference type="RefSeq" id="WP_155472391.1">
    <property type="nucleotide sequence ID" value="NZ_BMKG01000011.1"/>
</dbReference>
<keyword evidence="1" id="KW-1133">Transmembrane helix</keyword>
<name>A0A6I3T0K2_9BURK</name>
<keyword evidence="5" id="KW-1185">Reference proteome</keyword>
<comment type="caution">
    <text evidence="3">The sequence shown here is derived from an EMBL/GenBank/DDBJ whole genome shotgun (WGS) entry which is preliminary data.</text>
</comment>
<reference evidence="2" key="4">
    <citation type="submission" date="2024-05" db="EMBL/GenBank/DDBJ databases">
        <authorList>
            <person name="Sun Q."/>
            <person name="Zhou Y."/>
        </authorList>
    </citation>
    <scope>NUCLEOTIDE SEQUENCE</scope>
    <source>
        <strain evidence="2">CGMCC 1.15931</strain>
    </source>
</reference>
<evidence type="ECO:0000313" key="3">
    <source>
        <dbReference type="EMBL" id="MTV55111.1"/>
    </source>
</evidence>
<accession>A0A6I3T0K2</accession>
<reference evidence="5" key="2">
    <citation type="journal article" date="2019" name="Int. J. Syst. Evol. Microbiol.">
        <title>The Global Catalogue of Microorganisms (GCM) 10K type strain sequencing project: providing services to taxonomists for standard genome sequencing and annotation.</title>
        <authorList>
            <consortium name="The Broad Institute Genomics Platform"/>
            <consortium name="The Broad Institute Genome Sequencing Center for Infectious Disease"/>
            <person name="Wu L."/>
            <person name="Ma J."/>
        </authorList>
    </citation>
    <scope>NUCLEOTIDE SEQUENCE [LARGE SCALE GENOMIC DNA]</scope>
    <source>
        <strain evidence="5">CGMCC 1.15931</strain>
    </source>
</reference>
<evidence type="ECO:0000256" key="1">
    <source>
        <dbReference type="SAM" id="Phobius"/>
    </source>
</evidence>
<sequence length="131" mass="14079">MYIAVDRSGAQWLIWGRRGSVSDRVNAANLARFYGSPLLFLGIDCLAFAAAMAWLLQDFLPEYMSVQALPLVVALLLSSGARVFGPRSSVALAPASERAIDPLLRTHLVLLAATLLCLLTKIALLGLALAR</sequence>
<keyword evidence="1" id="KW-0472">Membrane</keyword>
<dbReference type="EMBL" id="BMKG01000011">
    <property type="protein sequence ID" value="GGC05794.1"/>
    <property type="molecule type" value="Genomic_DNA"/>
</dbReference>
<dbReference type="EMBL" id="WNKZ01000072">
    <property type="protein sequence ID" value="MTV55111.1"/>
    <property type="molecule type" value="Genomic_DNA"/>
</dbReference>
<dbReference type="Proteomes" id="UP000430634">
    <property type="component" value="Unassembled WGS sequence"/>
</dbReference>
<keyword evidence="1" id="KW-0812">Transmembrane</keyword>
<protein>
    <submittedName>
        <fullName evidence="3">Uncharacterized protein</fullName>
    </submittedName>
</protein>
<dbReference type="AlphaFoldDB" id="A0A6I3T0K2"/>
<proteinExistence type="predicted"/>
<evidence type="ECO:0000313" key="2">
    <source>
        <dbReference type="EMBL" id="GGC05794.1"/>
    </source>
</evidence>
<evidence type="ECO:0000313" key="5">
    <source>
        <dbReference type="Proteomes" id="UP000622638"/>
    </source>
</evidence>
<gene>
    <name evidence="2" type="ORF">GCM10011572_29600</name>
    <name evidence="3" type="ORF">GM672_20480</name>
</gene>
<evidence type="ECO:0000313" key="4">
    <source>
        <dbReference type="Proteomes" id="UP000430634"/>
    </source>
</evidence>
<feature type="transmembrane region" description="Helical" evidence="1">
    <location>
        <begin position="105"/>
        <end position="130"/>
    </location>
</feature>
<reference evidence="2" key="1">
    <citation type="journal article" date="2014" name="Int. J. Syst. Evol. Microbiol.">
        <title>Complete genome of a new Firmicutes species belonging to the dominant human colonic microbiota ('Ruminococcus bicirculans') reveals two chromosomes and a selective capacity to utilize plant glucans.</title>
        <authorList>
            <consortium name="NISC Comparative Sequencing Program"/>
            <person name="Wegmann U."/>
            <person name="Louis P."/>
            <person name="Goesmann A."/>
            <person name="Henrissat B."/>
            <person name="Duncan S.H."/>
            <person name="Flint H.J."/>
        </authorList>
    </citation>
    <scope>NUCLEOTIDE SEQUENCE</scope>
    <source>
        <strain evidence="2">CGMCC 1.15931</strain>
    </source>
</reference>
<organism evidence="3 4">
    <name type="scientific">Pseudoduganella buxea</name>
    <dbReference type="NCBI Taxonomy" id="1949069"/>
    <lineage>
        <taxon>Bacteria</taxon>
        <taxon>Pseudomonadati</taxon>
        <taxon>Pseudomonadota</taxon>
        <taxon>Betaproteobacteria</taxon>
        <taxon>Burkholderiales</taxon>
        <taxon>Oxalobacteraceae</taxon>
        <taxon>Telluria group</taxon>
        <taxon>Pseudoduganella</taxon>
    </lineage>
</organism>
<dbReference type="Proteomes" id="UP000622638">
    <property type="component" value="Unassembled WGS sequence"/>
</dbReference>